<evidence type="ECO:0000313" key="1">
    <source>
        <dbReference type="EMBL" id="AZG77424.1"/>
    </source>
</evidence>
<protein>
    <submittedName>
        <fullName evidence="1">DUF3142 domain-containing protein</fullName>
    </submittedName>
</protein>
<evidence type="ECO:0000313" key="2">
    <source>
        <dbReference type="Proteomes" id="UP000273982"/>
    </source>
</evidence>
<dbReference type="AlphaFoldDB" id="A0A3G8M743"/>
<gene>
    <name evidence="1" type="ORF">EHO51_12175</name>
</gene>
<accession>A0A3G8M743</accession>
<dbReference type="EMBL" id="CP034086">
    <property type="protein sequence ID" value="AZG77424.1"/>
    <property type="molecule type" value="Genomic_DNA"/>
</dbReference>
<name>A0A3G8M743_9HYPH</name>
<sequence>MGEKPEILLVTMSRRVAAACLLAVGVIWTAAADTIVRAADYDAYWLWAGVRARPELASAKTIYLLQAEIGPDESGEMRVKAQGATEPSPHPQALWLVYRVRSIDWTPAIFAAVKRRLAQWRAKSDKVIGVQIDFDAATRGLTTYAAFLAELRQTLPADCALGVSGLMDWASQATPEDIDRLGRSVDEVVFQTYRGRATVDHIDDYLARVGRVHTPFRLGLAEGAVWSPPETLARHPYFRGYVVFLRNPPQ</sequence>
<proteinExistence type="predicted"/>
<dbReference type="Proteomes" id="UP000273982">
    <property type="component" value="Chromosome"/>
</dbReference>
<organism evidence="1 2">
    <name type="scientific">Methylocystis rosea</name>
    <dbReference type="NCBI Taxonomy" id="173366"/>
    <lineage>
        <taxon>Bacteria</taxon>
        <taxon>Pseudomonadati</taxon>
        <taxon>Pseudomonadota</taxon>
        <taxon>Alphaproteobacteria</taxon>
        <taxon>Hyphomicrobiales</taxon>
        <taxon>Methylocystaceae</taxon>
        <taxon>Methylocystis</taxon>
    </lineage>
</organism>
<reference evidence="1 2" key="1">
    <citation type="submission" date="2018-11" db="EMBL/GenBank/DDBJ databases">
        <title>Genome squencing of methanotrophic bacteria isolated from alkaline groundwater in Korea.</title>
        <authorList>
            <person name="Nguyen L.N."/>
        </authorList>
    </citation>
    <scope>NUCLEOTIDE SEQUENCE [LARGE SCALE GENOMIC DNA]</scope>
    <source>
        <strain evidence="1 2">GW6</strain>
    </source>
</reference>
<dbReference type="RefSeq" id="WP_124739124.1">
    <property type="nucleotide sequence ID" value="NZ_CP034086.1"/>
</dbReference>
<dbReference type="KEGG" id="mros:EHO51_12175"/>
<dbReference type="InterPro" id="IPR021488">
    <property type="entry name" value="DUF3142"/>
</dbReference>
<dbReference type="Pfam" id="PF11340">
    <property type="entry name" value="DUF3142"/>
    <property type="match status" value="1"/>
</dbReference>